<dbReference type="InterPro" id="IPR005490">
    <property type="entry name" value="LD_TPept_cat_dom"/>
</dbReference>
<dbReference type="UniPathway" id="UPA00219"/>
<evidence type="ECO:0000256" key="7">
    <source>
        <dbReference type="ARBA" id="ARBA00023136"/>
    </source>
</evidence>
<evidence type="ECO:0000256" key="4">
    <source>
        <dbReference type="ARBA" id="ARBA00022729"/>
    </source>
</evidence>
<keyword evidence="8" id="KW-0564">Palmitate</keyword>
<evidence type="ECO:0000256" key="8">
    <source>
        <dbReference type="ARBA" id="ARBA00023139"/>
    </source>
</evidence>
<dbReference type="Pfam" id="PF03734">
    <property type="entry name" value="YkuD"/>
    <property type="match status" value="1"/>
</dbReference>
<dbReference type="CDD" id="cd16913">
    <property type="entry name" value="YkuD_like"/>
    <property type="match status" value="1"/>
</dbReference>
<dbReference type="PANTHER" id="PTHR30582">
    <property type="entry name" value="L,D-TRANSPEPTIDASE"/>
    <property type="match status" value="1"/>
</dbReference>
<organism evidence="14">
    <name type="scientific">freshwater metagenome</name>
    <dbReference type="NCBI Taxonomy" id="449393"/>
    <lineage>
        <taxon>unclassified sequences</taxon>
        <taxon>metagenomes</taxon>
        <taxon>ecological metagenomes</taxon>
    </lineage>
</organism>
<dbReference type="PROSITE" id="PS51257">
    <property type="entry name" value="PROKAR_LIPOPROTEIN"/>
    <property type="match status" value="1"/>
</dbReference>
<evidence type="ECO:0000256" key="10">
    <source>
        <dbReference type="ARBA" id="ARBA00023315"/>
    </source>
</evidence>
<dbReference type="GO" id="GO:0016746">
    <property type="term" value="F:acyltransferase activity"/>
    <property type="evidence" value="ECO:0007669"/>
    <property type="project" value="UniProtKB-KW"/>
</dbReference>
<proteinExistence type="predicted"/>
<keyword evidence="11" id="KW-0961">Cell wall biogenesis/degradation</keyword>
<evidence type="ECO:0000256" key="5">
    <source>
        <dbReference type="ARBA" id="ARBA00022960"/>
    </source>
</evidence>
<accession>A0A6J7LAU7</accession>
<evidence type="ECO:0000256" key="3">
    <source>
        <dbReference type="ARBA" id="ARBA00022679"/>
    </source>
</evidence>
<dbReference type="GO" id="GO:0018104">
    <property type="term" value="P:peptidoglycan-protein cross-linking"/>
    <property type="evidence" value="ECO:0007669"/>
    <property type="project" value="TreeGrafter"/>
</dbReference>
<dbReference type="Gene3D" id="2.40.440.10">
    <property type="entry name" value="L,D-transpeptidase catalytic domain-like"/>
    <property type="match status" value="1"/>
</dbReference>
<dbReference type="InterPro" id="IPR050979">
    <property type="entry name" value="LD-transpeptidase"/>
</dbReference>
<name>A0A6J7LAU7_9ZZZZ</name>
<evidence type="ECO:0000256" key="11">
    <source>
        <dbReference type="ARBA" id="ARBA00023316"/>
    </source>
</evidence>
<sequence>MVRLPAFGALIGAGVVTLASCGLADVSMSAVTHRTPTSTATVSITPTVDDTEVLPGSPVKVEAQQGRLTSVKVVSADGTPLRGTLSSDSRSWVSVDQPLGYGAKYFVEATAMDREGLTTSKREQFSTIVPDRMAAVESLDPVAGSTFGVGIPLTLTFNRAIDRKAEVEKHLVVITPTSIEGAWRWLSDDTVQYRPTTYWPGNIDIKVQANLLGVQVGPDVWGEKNASYVFHTSDSIVGRVDMDKHTLTVRRNGKVIRTIPITTGKPGFESRSGVKVVLTKERTRLMDAASGGTDPTSPEYYRLTVEYAMRLTWSGEFLHAAPWSEGSQGYDNVSHGCTGMSTSNAEWLYGISSLGDVYEYVGNDRQMGTGDNGITVWNVTWDEWLADSRAKAVMTTEASQT</sequence>
<dbReference type="Gene3D" id="2.60.40.3710">
    <property type="match status" value="1"/>
</dbReference>
<keyword evidence="2" id="KW-1003">Cell membrane</keyword>
<dbReference type="SUPFAM" id="SSF141523">
    <property type="entry name" value="L,D-transpeptidase catalytic domain-like"/>
    <property type="match status" value="1"/>
</dbReference>
<dbReference type="GO" id="GO:0071555">
    <property type="term" value="P:cell wall organization"/>
    <property type="evidence" value="ECO:0007669"/>
    <property type="project" value="UniProtKB-KW"/>
</dbReference>
<keyword evidence="10" id="KW-0012">Acyltransferase</keyword>
<evidence type="ECO:0000313" key="14">
    <source>
        <dbReference type="EMBL" id="CAB4963229.1"/>
    </source>
</evidence>
<feature type="domain" description="L,D-TPase catalytic" evidence="13">
    <location>
        <begin position="236"/>
        <end position="361"/>
    </location>
</feature>
<keyword evidence="4" id="KW-0732">Signal</keyword>
<dbReference type="FunFam" id="2.40.440.10:FF:000005">
    <property type="entry name" value="L,D-transpeptidase 2"/>
    <property type="match status" value="1"/>
</dbReference>
<keyword evidence="3" id="KW-0808">Transferase</keyword>
<evidence type="ECO:0000256" key="1">
    <source>
        <dbReference type="ARBA" id="ARBA00004752"/>
    </source>
</evidence>
<dbReference type="GO" id="GO:0005576">
    <property type="term" value="C:extracellular region"/>
    <property type="evidence" value="ECO:0007669"/>
    <property type="project" value="TreeGrafter"/>
</dbReference>
<gene>
    <name evidence="14" type="ORF">UFOPK3773_02135</name>
</gene>
<dbReference type="InterPro" id="IPR041280">
    <property type="entry name" value="Big_10"/>
</dbReference>
<dbReference type="PANTHER" id="PTHR30582:SF2">
    <property type="entry name" value="L,D-TRANSPEPTIDASE YCIB-RELATED"/>
    <property type="match status" value="1"/>
</dbReference>
<dbReference type="Gene3D" id="2.60.40.3780">
    <property type="match status" value="1"/>
</dbReference>
<dbReference type="AlphaFoldDB" id="A0A6J7LAU7"/>
<keyword evidence="5" id="KW-0133">Cell shape</keyword>
<reference evidence="14" key="1">
    <citation type="submission" date="2020-05" db="EMBL/GenBank/DDBJ databases">
        <authorList>
            <person name="Chiriac C."/>
            <person name="Salcher M."/>
            <person name="Ghai R."/>
            <person name="Kavagutti S V."/>
        </authorList>
    </citation>
    <scope>NUCLEOTIDE SEQUENCE</scope>
</reference>
<evidence type="ECO:0000256" key="2">
    <source>
        <dbReference type="ARBA" id="ARBA00022475"/>
    </source>
</evidence>
<dbReference type="GO" id="GO:0071972">
    <property type="term" value="F:peptidoglycan L,D-transpeptidase activity"/>
    <property type="evidence" value="ECO:0007669"/>
    <property type="project" value="TreeGrafter"/>
</dbReference>
<keyword evidence="9" id="KW-0449">Lipoprotein</keyword>
<dbReference type="Pfam" id="PF17964">
    <property type="entry name" value="Big_10"/>
    <property type="match status" value="1"/>
</dbReference>
<evidence type="ECO:0000259" key="13">
    <source>
        <dbReference type="PROSITE" id="PS52029"/>
    </source>
</evidence>
<dbReference type="InterPro" id="IPR038063">
    <property type="entry name" value="Transpep_catalytic_dom"/>
</dbReference>
<comment type="pathway">
    <text evidence="12">Glycan biosynthesis.</text>
</comment>
<keyword evidence="6" id="KW-0573">Peptidoglycan synthesis</keyword>
<evidence type="ECO:0000256" key="6">
    <source>
        <dbReference type="ARBA" id="ARBA00022984"/>
    </source>
</evidence>
<dbReference type="PROSITE" id="PS52029">
    <property type="entry name" value="LD_TPASE"/>
    <property type="match status" value="1"/>
</dbReference>
<evidence type="ECO:0000256" key="12">
    <source>
        <dbReference type="ARBA" id="ARBA00060592"/>
    </source>
</evidence>
<evidence type="ECO:0000256" key="9">
    <source>
        <dbReference type="ARBA" id="ARBA00023288"/>
    </source>
</evidence>
<dbReference type="GO" id="GO:0008360">
    <property type="term" value="P:regulation of cell shape"/>
    <property type="evidence" value="ECO:0007669"/>
    <property type="project" value="UniProtKB-KW"/>
</dbReference>
<dbReference type="EMBL" id="CAFBNF010000334">
    <property type="protein sequence ID" value="CAB4963229.1"/>
    <property type="molecule type" value="Genomic_DNA"/>
</dbReference>
<comment type="pathway">
    <text evidence="1">Cell wall biogenesis; peptidoglycan biosynthesis.</text>
</comment>
<protein>
    <submittedName>
        <fullName evidence="14">Unannotated protein</fullName>
    </submittedName>
</protein>
<keyword evidence="7" id="KW-0472">Membrane</keyword>